<organism evidence="9 10">
    <name type="scientific">Sclerotinia trifoliorum</name>
    <dbReference type="NCBI Taxonomy" id="28548"/>
    <lineage>
        <taxon>Eukaryota</taxon>
        <taxon>Fungi</taxon>
        <taxon>Dikarya</taxon>
        <taxon>Ascomycota</taxon>
        <taxon>Pezizomycotina</taxon>
        <taxon>Leotiomycetes</taxon>
        <taxon>Helotiales</taxon>
        <taxon>Sclerotiniaceae</taxon>
        <taxon>Sclerotinia</taxon>
    </lineage>
</organism>
<feature type="transmembrane region" description="Helical" evidence="7">
    <location>
        <begin position="41"/>
        <end position="61"/>
    </location>
</feature>
<dbReference type="GO" id="GO:0016020">
    <property type="term" value="C:membrane"/>
    <property type="evidence" value="ECO:0007669"/>
    <property type="project" value="UniProtKB-SubCell"/>
</dbReference>
<evidence type="ECO:0000259" key="8">
    <source>
        <dbReference type="Pfam" id="PF20684"/>
    </source>
</evidence>
<feature type="domain" description="Rhodopsin" evidence="8">
    <location>
        <begin position="57"/>
        <end position="290"/>
    </location>
</feature>
<feature type="transmembrane region" description="Helical" evidence="7">
    <location>
        <begin position="194"/>
        <end position="214"/>
    </location>
</feature>
<sequence>MDISKLTPEMLQRMPAMKPPPGRFTDFADPAHDGSNAHQTVIVIGFLTALTVSVLLLRLYSKLVLIKAHGWDDYLAVGATIGAIAYGSLAIYVFEHGFGVHQWNVRAATLIELTDYLNAILYIYKPFMLMAKLSLCVFFFNIFKSTPKFRWAIYFAVFYNVTLQVTAFFSSIFLCIPGRPQFWQCSHRVSVLNIVTSGFNIFSDFYLLFLPLFALSQLQMRPARKLAILLVFAVGLLACIASILGLIYRLRQDASADVSWNFAPEIILVTFELEATIMVGCFLVMPALFRSKHRLSLSSLWSNRSFLLRSSQNSTTAFSRVNKKTSAEGMNMEKIAPKVSGLSNQSGDSLMPEGSRRSPNF</sequence>
<dbReference type="OrthoDB" id="444631at2759"/>
<feature type="region of interest" description="Disordered" evidence="6">
    <location>
        <begin position="329"/>
        <end position="361"/>
    </location>
</feature>
<evidence type="ECO:0000256" key="4">
    <source>
        <dbReference type="ARBA" id="ARBA00023136"/>
    </source>
</evidence>
<feature type="transmembrane region" description="Helical" evidence="7">
    <location>
        <begin position="119"/>
        <end position="140"/>
    </location>
</feature>
<comment type="subcellular location">
    <subcellularLocation>
        <location evidence="1">Membrane</location>
        <topology evidence="1">Multi-pass membrane protein</topology>
    </subcellularLocation>
</comment>
<dbReference type="AlphaFoldDB" id="A0A8H2VWM0"/>
<dbReference type="PANTHER" id="PTHR33048">
    <property type="entry name" value="PTH11-LIKE INTEGRAL MEMBRANE PROTEIN (AFU_ORTHOLOGUE AFUA_5G11245)"/>
    <property type="match status" value="1"/>
</dbReference>
<evidence type="ECO:0000256" key="6">
    <source>
        <dbReference type="SAM" id="MobiDB-lite"/>
    </source>
</evidence>
<keyword evidence="3 7" id="KW-1133">Transmembrane helix</keyword>
<dbReference type="EMBL" id="CAJHIA010000017">
    <property type="protein sequence ID" value="CAD6446128.1"/>
    <property type="molecule type" value="Genomic_DNA"/>
</dbReference>
<evidence type="ECO:0000313" key="9">
    <source>
        <dbReference type="EMBL" id="CAD6446128.1"/>
    </source>
</evidence>
<keyword evidence="4 7" id="KW-0472">Membrane</keyword>
<evidence type="ECO:0000256" key="5">
    <source>
        <dbReference type="ARBA" id="ARBA00038359"/>
    </source>
</evidence>
<feature type="transmembrane region" description="Helical" evidence="7">
    <location>
        <begin position="226"/>
        <end position="247"/>
    </location>
</feature>
<feature type="transmembrane region" description="Helical" evidence="7">
    <location>
        <begin position="267"/>
        <end position="289"/>
    </location>
</feature>
<reference evidence="9" key="1">
    <citation type="submission" date="2020-10" db="EMBL/GenBank/DDBJ databases">
        <authorList>
            <person name="Kusch S."/>
        </authorList>
    </citation>
    <scope>NUCLEOTIDE SEQUENCE</scope>
    <source>
        <strain evidence="9">SwB9</strain>
    </source>
</reference>
<accession>A0A8H2VWM0</accession>
<dbReference type="InterPro" id="IPR052337">
    <property type="entry name" value="SAT4-like"/>
</dbReference>
<dbReference type="Proteomes" id="UP000624404">
    <property type="component" value="Unassembled WGS sequence"/>
</dbReference>
<proteinExistence type="inferred from homology"/>
<feature type="transmembrane region" description="Helical" evidence="7">
    <location>
        <begin position="152"/>
        <end position="174"/>
    </location>
</feature>
<evidence type="ECO:0000256" key="1">
    <source>
        <dbReference type="ARBA" id="ARBA00004141"/>
    </source>
</evidence>
<evidence type="ECO:0000256" key="7">
    <source>
        <dbReference type="SAM" id="Phobius"/>
    </source>
</evidence>
<keyword evidence="2 7" id="KW-0812">Transmembrane</keyword>
<keyword evidence="10" id="KW-1185">Reference proteome</keyword>
<evidence type="ECO:0000313" key="10">
    <source>
        <dbReference type="Proteomes" id="UP000624404"/>
    </source>
</evidence>
<comment type="caution">
    <text evidence="9">The sequence shown here is derived from an EMBL/GenBank/DDBJ whole genome shotgun (WGS) entry which is preliminary data.</text>
</comment>
<evidence type="ECO:0000256" key="3">
    <source>
        <dbReference type="ARBA" id="ARBA00022989"/>
    </source>
</evidence>
<feature type="transmembrane region" description="Helical" evidence="7">
    <location>
        <begin position="73"/>
        <end position="94"/>
    </location>
</feature>
<gene>
    <name evidence="9" type="ORF">SCLTRI_LOCUS5841</name>
</gene>
<comment type="similarity">
    <text evidence="5">Belongs to the SAT4 family.</text>
</comment>
<evidence type="ECO:0000256" key="2">
    <source>
        <dbReference type="ARBA" id="ARBA00022692"/>
    </source>
</evidence>
<name>A0A8H2VWM0_9HELO</name>
<dbReference type="InterPro" id="IPR049326">
    <property type="entry name" value="Rhodopsin_dom_fungi"/>
</dbReference>
<dbReference type="PANTHER" id="PTHR33048:SF47">
    <property type="entry name" value="INTEGRAL MEMBRANE PROTEIN-RELATED"/>
    <property type="match status" value="1"/>
</dbReference>
<protein>
    <submittedName>
        <fullName evidence="9">6ea7edb6-16e3-442d-98bf-676604e58bd0</fullName>
    </submittedName>
</protein>
<dbReference type="Pfam" id="PF20684">
    <property type="entry name" value="Fung_rhodopsin"/>
    <property type="match status" value="1"/>
</dbReference>